<evidence type="ECO:0000256" key="7">
    <source>
        <dbReference type="ARBA" id="ARBA00023180"/>
    </source>
</evidence>
<dbReference type="Pfam" id="PF05154">
    <property type="entry name" value="TM2"/>
    <property type="match status" value="1"/>
</dbReference>
<reference evidence="12" key="1">
    <citation type="submission" date="2010-08" db="EMBL/GenBank/DDBJ databases">
        <authorList>
            <consortium name="Caenorhabditis japonica Sequencing Consortium"/>
            <person name="Wilson R.K."/>
        </authorList>
    </citation>
    <scope>NUCLEOTIDE SEQUENCE [LARGE SCALE GENOMIC DNA]</scope>
    <source>
        <strain evidence="12">DF5081</strain>
    </source>
</reference>
<comment type="subcellular location">
    <subcellularLocation>
        <location evidence="1">Membrane</location>
        <topology evidence="1">Multi-pass membrane protein</topology>
    </subcellularLocation>
</comment>
<dbReference type="AlphaFoldDB" id="A0A8R1DRH8"/>
<evidence type="ECO:0000256" key="8">
    <source>
        <dbReference type="SAM" id="Phobius"/>
    </source>
</evidence>
<keyword evidence="3 8" id="KW-0812">Transmembrane</keyword>
<proteinExistence type="inferred from homology"/>
<feature type="domain" description="TM2" evidence="10">
    <location>
        <begin position="145"/>
        <end position="193"/>
    </location>
</feature>
<feature type="chain" id="PRO_5035919770" evidence="9">
    <location>
        <begin position="21"/>
        <end position="212"/>
    </location>
</feature>
<evidence type="ECO:0000313" key="11">
    <source>
        <dbReference type="EnsemblMetazoa" id="CJA10268.1"/>
    </source>
</evidence>
<evidence type="ECO:0000256" key="4">
    <source>
        <dbReference type="ARBA" id="ARBA00022729"/>
    </source>
</evidence>
<keyword evidence="6 8" id="KW-0472">Membrane</keyword>
<evidence type="ECO:0000313" key="12">
    <source>
        <dbReference type="Proteomes" id="UP000005237"/>
    </source>
</evidence>
<evidence type="ECO:0000256" key="5">
    <source>
        <dbReference type="ARBA" id="ARBA00022989"/>
    </source>
</evidence>
<evidence type="ECO:0000259" key="10">
    <source>
        <dbReference type="Pfam" id="PF05154"/>
    </source>
</evidence>
<feature type="transmembrane region" description="Helical" evidence="8">
    <location>
        <begin position="147"/>
        <end position="166"/>
    </location>
</feature>
<organism evidence="11 12">
    <name type="scientific">Caenorhabditis japonica</name>
    <dbReference type="NCBI Taxonomy" id="281687"/>
    <lineage>
        <taxon>Eukaryota</taxon>
        <taxon>Metazoa</taxon>
        <taxon>Ecdysozoa</taxon>
        <taxon>Nematoda</taxon>
        <taxon>Chromadorea</taxon>
        <taxon>Rhabditida</taxon>
        <taxon>Rhabditina</taxon>
        <taxon>Rhabditomorpha</taxon>
        <taxon>Rhabditoidea</taxon>
        <taxon>Rhabditidae</taxon>
        <taxon>Peloderinae</taxon>
        <taxon>Caenorhabditis</taxon>
    </lineage>
</organism>
<keyword evidence="5 8" id="KW-1133">Transmembrane helix</keyword>
<keyword evidence="4 9" id="KW-0732">Signal</keyword>
<feature type="signal peptide" evidence="9">
    <location>
        <begin position="1"/>
        <end position="20"/>
    </location>
</feature>
<evidence type="ECO:0000256" key="2">
    <source>
        <dbReference type="ARBA" id="ARBA00008284"/>
    </source>
</evidence>
<dbReference type="PANTHER" id="PTHR21016:SF4">
    <property type="entry name" value="TM2 DOMAIN-CONTAINING PROTEIN 2"/>
    <property type="match status" value="1"/>
</dbReference>
<sequence>MKKLIGLFVFLLGAAQMTDGREEKFEIEFEYPTDKSETCLSDVQSWSASERKFVSRNPRGPIVECHLLRDEFLVCEEPAVLYGPGQTGPHPANHSFRNEGKCLKMGGYKAQEVELTSVKCKVLDCIECHGPRSFRVWKPCVIYTGHYFLTTLLYSIFLGLVAVDRFCLGYSAMAVGKLMTLGGFGVWWIVDIFLLVLGYLGPADDSNWEPNW</sequence>
<evidence type="ECO:0000256" key="1">
    <source>
        <dbReference type="ARBA" id="ARBA00004141"/>
    </source>
</evidence>
<dbReference type="InterPro" id="IPR050932">
    <property type="entry name" value="TM2D1-3-like"/>
</dbReference>
<evidence type="ECO:0000256" key="3">
    <source>
        <dbReference type="ARBA" id="ARBA00022692"/>
    </source>
</evidence>
<accession>A0A8R1DRH8</accession>
<dbReference type="PANTHER" id="PTHR21016">
    <property type="entry name" value="BETA-AMYLOID BINDING PROTEIN-RELATED"/>
    <property type="match status" value="1"/>
</dbReference>
<dbReference type="GO" id="GO:0016020">
    <property type="term" value="C:membrane"/>
    <property type="evidence" value="ECO:0007669"/>
    <property type="project" value="UniProtKB-SubCell"/>
</dbReference>
<evidence type="ECO:0000256" key="9">
    <source>
        <dbReference type="SAM" id="SignalP"/>
    </source>
</evidence>
<dbReference type="Proteomes" id="UP000005237">
    <property type="component" value="Unassembled WGS sequence"/>
</dbReference>
<protein>
    <submittedName>
        <fullName evidence="11">TM2 domain-containing protein</fullName>
    </submittedName>
</protein>
<dbReference type="InterPro" id="IPR007829">
    <property type="entry name" value="TM2"/>
</dbReference>
<reference evidence="11" key="2">
    <citation type="submission" date="2022-06" db="UniProtKB">
        <authorList>
            <consortium name="EnsemblMetazoa"/>
        </authorList>
    </citation>
    <scope>IDENTIFICATION</scope>
    <source>
        <strain evidence="11">DF5081</strain>
    </source>
</reference>
<keyword evidence="7" id="KW-0325">Glycoprotein</keyword>
<feature type="transmembrane region" description="Helical" evidence="8">
    <location>
        <begin position="178"/>
        <end position="200"/>
    </location>
</feature>
<comment type="similarity">
    <text evidence="2">Belongs to the TM2 family.</text>
</comment>
<keyword evidence="12" id="KW-1185">Reference proteome</keyword>
<dbReference type="EnsemblMetazoa" id="CJA10268.1">
    <property type="protein sequence ID" value="CJA10268.1"/>
    <property type="gene ID" value="WBGene00129472"/>
</dbReference>
<evidence type="ECO:0000256" key="6">
    <source>
        <dbReference type="ARBA" id="ARBA00023136"/>
    </source>
</evidence>
<name>A0A8R1DRH8_CAEJA</name>